<keyword evidence="1 5" id="KW-0963">Cytoplasm</keyword>
<dbReference type="EC" id="3.1.1.61" evidence="5"/>
<evidence type="ECO:0000256" key="3">
    <source>
        <dbReference type="ARBA" id="ARBA00022801"/>
    </source>
</evidence>
<keyword evidence="11" id="KW-1185">Reference proteome</keyword>
<feature type="active site" evidence="5 6">
    <location>
        <position position="292"/>
    </location>
</feature>
<comment type="catalytic activity">
    <reaction evidence="4 5">
        <text>[protein]-L-glutamate 5-O-methyl ester + H2O = L-glutamyl-[protein] + methanol + H(+)</text>
        <dbReference type="Rhea" id="RHEA:23236"/>
        <dbReference type="Rhea" id="RHEA-COMP:10208"/>
        <dbReference type="Rhea" id="RHEA-COMP:10311"/>
        <dbReference type="ChEBI" id="CHEBI:15377"/>
        <dbReference type="ChEBI" id="CHEBI:15378"/>
        <dbReference type="ChEBI" id="CHEBI:17790"/>
        <dbReference type="ChEBI" id="CHEBI:29973"/>
        <dbReference type="ChEBI" id="CHEBI:82795"/>
        <dbReference type="EC" id="3.1.1.61"/>
    </reaction>
</comment>
<comment type="domain">
    <text evidence="5">Contains a C-terminal catalytic domain, and an N-terminal region which modulates catalytic activity.</text>
</comment>
<proteinExistence type="inferred from homology"/>
<dbReference type="InterPro" id="IPR001789">
    <property type="entry name" value="Sig_transdc_resp-reg_receiver"/>
</dbReference>
<keyword evidence="5 7" id="KW-0597">Phosphoprotein</keyword>
<comment type="PTM">
    <text evidence="5">Phosphorylated by CheA. Phosphorylation of the N-terminal regulatory domain activates the methylesterase activity.</text>
</comment>
<dbReference type="SMART" id="SM00448">
    <property type="entry name" value="REC"/>
    <property type="match status" value="1"/>
</dbReference>
<dbReference type="Proteomes" id="UP001620597">
    <property type="component" value="Unassembled WGS sequence"/>
</dbReference>
<evidence type="ECO:0000256" key="5">
    <source>
        <dbReference type="HAMAP-Rule" id="MF_00099"/>
    </source>
</evidence>
<dbReference type="PANTHER" id="PTHR42872">
    <property type="entry name" value="PROTEIN-GLUTAMATE METHYLESTERASE/PROTEIN-GLUTAMINE GLUTAMINASE"/>
    <property type="match status" value="1"/>
</dbReference>
<dbReference type="CDD" id="cd16432">
    <property type="entry name" value="CheB_Rec"/>
    <property type="match status" value="1"/>
</dbReference>
<dbReference type="PROSITE" id="PS50110">
    <property type="entry name" value="RESPONSE_REGULATORY"/>
    <property type="match status" value="1"/>
</dbReference>
<feature type="active site" evidence="5 6">
    <location>
        <position position="169"/>
    </location>
</feature>
<protein>
    <recommendedName>
        <fullName evidence="5">Protein-glutamate methylesterase/protein-glutamine glutaminase</fullName>
        <ecNumber evidence="5">3.1.1.61</ecNumber>
        <ecNumber evidence="5">3.5.1.44</ecNumber>
    </recommendedName>
</protein>
<dbReference type="InterPro" id="IPR035909">
    <property type="entry name" value="CheB_C"/>
</dbReference>
<dbReference type="NCBIfam" id="NF001965">
    <property type="entry name" value="PRK00742.1"/>
    <property type="match status" value="1"/>
</dbReference>
<comment type="catalytic activity">
    <reaction evidence="5">
        <text>L-glutaminyl-[protein] + H2O = L-glutamyl-[protein] + NH4(+)</text>
        <dbReference type="Rhea" id="RHEA:16441"/>
        <dbReference type="Rhea" id="RHEA-COMP:10207"/>
        <dbReference type="Rhea" id="RHEA-COMP:10208"/>
        <dbReference type="ChEBI" id="CHEBI:15377"/>
        <dbReference type="ChEBI" id="CHEBI:28938"/>
        <dbReference type="ChEBI" id="CHEBI:29973"/>
        <dbReference type="ChEBI" id="CHEBI:30011"/>
        <dbReference type="EC" id="3.5.1.44"/>
    </reaction>
</comment>
<evidence type="ECO:0000256" key="7">
    <source>
        <dbReference type="PROSITE-ProRule" id="PRU00169"/>
    </source>
</evidence>
<evidence type="ECO:0000259" key="9">
    <source>
        <dbReference type="PROSITE" id="PS50122"/>
    </source>
</evidence>
<dbReference type="GO" id="GO:0008984">
    <property type="term" value="F:protein-glutamate methylesterase activity"/>
    <property type="evidence" value="ECO:0007669"/>
    <property type="project" value="UniProtKB-EC"/>
</dbReference>
<gene>
    <name evidence="5" type="primary">cheB</name>
    <name evidence="10" type="ORF">WG929_09785</name>
</gene>
<sequence>MADVRVLVVDDSALIRKMLTQILSEAKGIEVVGTAHDPLIARDKIKQLNPDVLTLDVEMPRMNGLQFLRNLMRLRPMPVIMVSTLTAVGAPVTLEALEIGALDYLAKPQLGNEQHFQLFARQLVEKVRMAATARVQPLQKFHALRFAPKVKPAAAAAAAYRRWIVLGASTGGTEAIKTLLSQVSAQCPPMLITQHIPEVFSASFAQRLNTILEPEVLEASNGLEVCAGRVIIAHGSHHLTFRRDGTAIRCILSDSAPVNRHRPSVDVMFDAITAVKPAQELVAVMLTGMGCDGASAIKRLHQSGTRTVVQDETSSVVWGMPGAVVDIGAADHVLPLDKIATCMLDLAK</sequence>
<evidence type="ECO:0000313" key="11">
    <source>
        <dbReference type="Proteomes" id="UP001620597"/>
    </source>
</evidence>
<feature type="active site" evidence="5 6">
    <location>
        <position position="195"/>
    </location>
</feature>
<feature type="domain" description="Response regulatory" evidence="8">
    <location>
        <begin position="5"/>
        <end position="122"/>
    </location>
</feature>
<dbReference type="NCBIfam" id="NF009206">
    <property type="entry name" value="PRK12555.1"/>
    <property type="match status" value="1"/>
</dbReference>
<dbReference type="EMBL" id="JBBKTX010000010">
    <property type="protein sequence ID" value="MFK4752695.1"/>
    <property type="molecule type" value="Genomic_DNA"/>
</dbReference>
<reference evidence="10 11" key="1">
    <citation type="submission" date="2024-03" db="EMBL/GenBank/DDBJ databases">
        <title>High-quality draft genome sequence of Oceanobacter sp. wDCs-4.</title>
        <authorList>
            <person name="Dong C."/>
        </authorList>
    </citation>
    <scope>NUCLEOTIDE SEQUENCE [LARGE SCALE GENOMIC DNA]</scope>
    <source>
        <strain evidence="11">wDCs-4</strain>
    </source>
</reference>
<dbReference type="SUPFAM" id="SSF52172">
    <property type="entry name" value="CheY-like"/>
    <property type="match status" value="1"/>
</dbReference>
<evidence type="ECO:0000256" key="1">
    <source>
        <dbReference type="ARBA" id="ARBA00022490"/>
    </source>
</evidence>
<evidence type="ECO:0000259" key="8">
    <source>
        <dbReference type="PROSITE" id="PS50110"/>
    </source>
</evidence>
<dbReference type="InterPro" id="IPR011006">
    <property type="entry name" value="CheY-like_superfamily"/>
</dbReference>
<feature type="modified residue" description="4-aspartylphosphate" evidence="5 7">
    <location>
        <position position="56"/>
    </location>
</feature>
<dbReference type="HAMAP" id="MF_00099">
    <property type="entry name" value="CheB_chemtxs"/>
    <property type="match status" value="1"/>
</dbReference>
<evidence type="ECO:0000256" key="6">
    <source>
        <dbReference type="PROSITE-ProRule" id="PRU00050"/>
    </source>
</evidence>
<accession>A0ABW8NJ41</accession>
<dbReference type="RefSeq" id="WP_416205894.1">
    <property type="nucleotide sequence ID" value="NZ_JBBKTX010000010.1"/>
</dbReference>
<keyword evidence="3 5" id="KW-0378">Hydrolase</keyword>
<evidence type="ECO:0000256" key="2">
    <source>
        <dbReference type="ARBA" id="ARBA00022500"/>
    </source>
</evidence>
<dbReference type="EC" id="3.5.1.44" evidence="5"/>
<dbReference type="Pfam" id="PF00072">
    <property type="entry name" value="Response_reg"/>
    <property type="match status" value="1"/>
</dbReference>
<comment type="similarity">
    <text evidence="5">Belongs to the CheB family.</text>
</comment>
<dbReference type="InterPro" id="IPR000673">
    <property type="entry name" value="Sig_transdc_resp-reg_Me-estase"/>
</dbReference>
<name>A0ABW8NJ41_9GAMM</name>
<comment type="function">
    <text evidence="5">Involved in chemotaxis. Part of a chemotaxis signal transduction system that modulates chemotaxis in response to various stimuli. Catalyzes the demethylation of specific methylglutamate residues introduced into the chemoreceptors (methyl-accepting chemotaxis proteins or MCP) by CheR. Also mediates the irreversible deamidation of specific glutamine residues to glutamic acid.</text>
</comment>
<dbReference type="Gene3D" id="3.40.50.180">
    <property type="entry name" value="Methylesterase CheB, C-terminal domain"/>
    <property type="match status" value="1"/>
</dbReference>
<dbReference type="CDD" id="cd17541">
    <property type="entry name" value="REC_CheB-like"/>
    <property type="match status" value="1"/>
</dbReference>
<dbReference type="SUPFAM" id="SSF52738">
    <property type="entry name" value="Methylesterase CheB, C-terminal domain"/>
    <property type="match status" value="1"/>
</dbReference>
<dbReference type="PIRSF" id="PIRSF000876">
    <property type="entry name" value="RR_chemtxs_CheB"/>
    <property type="match status" value="1"/>
</dbReference>
<dbReference type="InterPro" id="IPR008248">
    <property type="entry name" value="CheB-like"/>
</dbReference>
<dbReference type="Gene3D" id="3.40.50.2300">
    <property type="match status" value="1"/>
</dbReference>
<comment type="caution">
    <text evidence="10">The sequence shown here is derived from an EMBL/GenBank/DDBJ whole genome shotgun (WGS) entry which is preliminary data.</text>
</comment>
<organism evidence="10 11">
    <name type="scientific">Oceanobacter antarcticus</name>
    <dbReference type="NCBI Taxonomy" id="3133425"/>
    <lineage>
        <taxon>Bacteria</taxon>
        <taxon>Pseudomonadati</taxon>
        <taxon>Pseudomonadota</taxon>
        <taxon>Gammaproteobacteria</taxon>
        <taxon>Oceanospirillales</taxon>
        <taxon>Oceanospirillaceae</taxon>
        <taxon>Oceanobacter</taxon>
    </lineage>
</organism>
<dbReference type="PANTHER" id="PTHR42872:SF6">
    <property type="entry name" value="PROTEIN-GLUTAMATE METHYLESTERASE_PROTEIN-GLUTAMINE GLUTAMINASE"/>
    <property type="match status" value="1"/>
</dbReference>
<comment type="subcellular location">
    <subcellularLocation>
        <location evidence="5">Cytoplasm</location>
    </subcellularLocation>
</comment>
<keyword evidence="2 5" id="KW-0145">Chemotaxis</keyword>
<dbReference type="PROSITE" id="PS50122">
    <property type="entry name" value="CHEB"/>
    <property type="match status" value="1"/>
</dbReference>
<dbReference type="Pfam" id="PF01339">
    <property type="entry name" value="CheB_methylest"/>
    <property type="match status" value="1"/>
</dbReference>
<feature type="domain" description="CheB-type methylesterase" evidence="9">
    <location>
        <begin position="152"/>
        <end position="348"/>
    </location>
</feature>
<evidence type="ECO:0000256" key="4">
    <source>
        <dbReference type="ARBA" id="ARBA00048267"/>
    </source>
</evidence>
<evidence type="ECO:0000313" key="10">
    <source>
        <dbReference type="EMBL" id="MFK4752695.1"/>
    </source>
</evidence>